<organism evidence="3 4">
    <name type="scientific">Pseudomonas phage pf16</name>
    <dbReference type="NCBI Taxonomy" id="1815630"/>
    <lineage>
        <taxon>Viruses</taxon>
        <taxon>Duplodnaviria</taxon>
        <taxon>Heunggongvirae</taxon>
        <taxon>Uroviricota</taxon>
        <taxon>Caudoviricetes</taxon>
        <taxon>Chakrabartyvirus</taxon>
        <taxon>Chakrabartyvirus pf16</taxon>
    </lineage>
</organism>
<feature type="compositionally biased region" description="Polar residues" evidence="1">
    <location>
        <begin position="624"/>
        <end position="635"/>
    </location>
</feature>
<evidence type="ECO:0000313" key="3">
    <source>
        <dbReference type="EMBL" id="AND75081.1"/>
    </source>
</evidence>
<proteinExistence type="predicted"/>
<gene>
    <name evidence="3" type="ORF">pf16_158</name>
</gene>
<evidence type="ECO:0000313" key="4">
    <source>
        <dbReference type="Proteomes" id="UP000225821"/>
    </source>
</evidence>
<protein>
    <recommendedName>
        <fullName evidence="5">Tail length tape measure protein</fullName>
    </recommendedName>
</protein>
<evidence type="ECO:0000256" key="2">
    <source>
        <dbReference type="SAM" id="Phobius"/>
    </source>
</evidence>
<evidence type="ECO:0008006" key="5">
    <source>
        <dbReference type="Google" id="ProtNLM"/>
    </source>
</evidence>
<feature type="compositionally biased region" description="Basic and acidic residues" evidence="1">
    <location>
        <begin position="169"/>
        <end position="186"/>
    </location>
</feature>
<keyword evidence="2" id="KW-1133">Transmembrane helix</keyword>
<feature type="compositionally biased region" description="Basic and acidic residues" evidence="1">
    <location>
        <begin position="295"/>
        <end position="306"/>
    </location>
</feature>
<evidence type="ECO:0000256" key="1">
    <source>
        <dbReference type="SAM" id="MobiDB-lite"/>
    </source>
</evidence>
<feature type="region of interest" description="Disordered" evidence="1">
    <location>
        <begin position="256"/>
        <end position="306"/>
    </location>
</feature>
<keyword evidence="2" id="KW-0472">Membrane</keyword>
<dbReference type="EMBL" id="KU873925">
    <property type="protein sequence ID" value="AND75081.1"/>
    <property type="molecule type" value="Genomic_DNA"/>
</dbReference>
<feature type="transmembrane region" description="Helical" evidence="2">
    <location>
        <begin position="320"/>
        <end position="345"/>
    </location>
</feature>
<accession>A0A1S5R3T9</accession>
<reference evidence="3 4" key="1">
    <citation type="submission" date="2016-03" db="EMBL/GenBank/DDBJ databases">
        <title>Characterisation of pf16 and phiPMW: Two novel phages infecting Pseudomonas putida PpG1.</title>
        <authorList>
            <person name="Magill D.J."/>
            <person name="Krylov V.N."/>
            <person name="Shaburova O.V."/>
            <person name="Allen C.C.R."/>
            <person name="McGrath J.W."/>
            <person name="Quinn J.P."/>
            <person name="Kulakov L.A."/>
        </authorList>
    </citation>
    <scope>NUCLEOTIDE SEQUENCE [LARGE SCALE GENOMIC DNA]</scope>
</reference>
<dbReference type="Proteomes" id="UP000225821">
    <property type="component" value="Segment"/>
</dbReference>
<feature type="compositionally biased region" description="Basic and acidic residues" evidence="1">
    <location>
        <begin position="258"/>
        <end position="281"/>
    </location>
</feature>
<sequence length="650" mass="71854">MRRSINIRNESDPDKVADILEQLVKESIHLQNAGDKGFQKKSMQELKQIRRDLLSGQINAGAKTSQMSAVYSSVIDALDNMEKKAASQFDAYDKTASSLRKSMPSTDSLISALMTANPIMGYGAKMVRDLARSSDERRKQQKAEAMKRLAILKEQEAFLVEQFKQQEEQEKVIDDQKKQAEKEKNPNKARRGIYDAVLTEIRDEIRKLESYWAPSDASRVDAANDPKFEQNAEVVDQLEGVTEAITELTRQSVENTEDLIRAEEELEDRRDRDDKLERMKDSSTNGDPVPLLDQVKSKGKTDPDKEGGLFSGIMGGALRALSGVVLGVVGGFSGILAAFAAGGILSTMLKPFSAVVKFIGGIGRLALNLGTKVLLPVAVIKSIYDFFDAFFNADQFLNKEDSKISIKERISLGFANVIAQLTEMIDYVLNLFGIDVIDTDGLTVKIHEFFMGFPKMVTDMIEWLKTTTVDIYNSAIDAVTEKYKDIKTSVVDSFTKIVDDAFAIFSELKDTFTTVITSIENKLSEWKRSLSNVPGIGKLFKTDDENKIQIDEAAMAKASADLKEMTSSTNLLRLNEGVATMVPLESQSTAASQGIQRTEQRASAPTQIPMVMNAPKTTVNNINQGGGHQSTNTGNPHAKFRRVADSGYAR</sequence>
<keyword evidence="2" id="KW-0812">Transmembrane</keyword>
<feature type="region of interest" description="Disordered" evidence="1">
    <location>
        <begin position="624"/>
        <end position="650"/>
    </location>
</feature>
<feature type="region of interest" description="Disordered" evidence="1">
    <location>
        <begin position="169"/>
        <end position="188"/>
    </location>
</feature>
<name>A0A1S5R3T9_9CAUD</name>
<keyword evidence="4" id="KW-1185">Reference proteome</keyword>